<name>N6VU25_9EURY</name>
<accession>N6VU25</accession>
<evidence type="ECO:0000313" key="3">
    <source>
        <dbReference type="Proteomes" id="UP000053695"/>
    </source>
</evidence>
<organism evidence="2 3">
    <name type="scientific">Methanocaldococcus villosus KIN24-T80</name>
    <dbReference type="NCBI Taxonomy" id="1069083"/>
    <lineage>
        <taxon>Archaea</taxon>
        <taxon>Methanobacteriati</taxon>
        <taxon>Methanobacteriota</taxon>
        <taxon>Methanomada group</taxon>
        <taxon>Methanococci</taxon>
        <taxon>Methanococcales</taxon>
        <taxon>Methanocaldococcaceae</taxon>
        <taxon>Methanocaldococcus</taxon>
    </lineage>
</organism>
<dbReference type="CDD" id="cd02440">
    <property type="entry name" value="AdoMet_MTases"/>
    <property type="match status" value="1"/>
</dbReference>
<feature type="domain" description="Methyltransferase type 11" evidence="1">
    <location>
        <begin position="42"/>
        <end position="128"/>
    </location>
</feature>
<gene>
    <name evidence="2" type="ORF">J422_00906</name>
</gene>
<dbReference type="InterPro" id="IPR029063">
    <property type="entry name" value="SAM-dependent_MTases_sf"/>
</dbReference>
<evidence type="ECO:0000259" key="1">
    <source>
        <dbReference type="Pfam" id="PF08241"/>
    </source>
</evidence>
<dbReference type="InterPro" id="IPR013216">
    <property type="entry name" value="Methyltransf_11"/>
</dbReference>
<dbReference type="AlphaFoldDB" id="N6VU25"/>
<reference evidence="2 3" key="1">
    <citation type="journal article" date="2013" name="Genome Announc.">
        <title>Draft Genome Sequence of a Highly Flagellated, Fast-Swimming Archaeon, Methanocaldococcus villosus Strain KIN24-T80 (DSM 22612).</title>
        <authorList>
            <person name="Thennarasu S."/>
            <person name="Polireddy D."/>
            <person name="Antony A."/>
            <person name="Yada M.R."/>
            <person name="Algarawi S."/>
            <person name="Sivakumar N."/>
        </authorList>
    </citation>
    <scope>NUCLEOTIDE SEQUENCE [LARGE SCALE GENOMIC DNA]</scope>
    <source>
        <strain evidence="2 3">KIN24-T80</strain>
    </source>
</reference>
<dbReference type="Proteomes" id="UP000053695">
    <property type="component" value="Unassembled WGS sequence"/>
</dbReference>
<dbReference type="PANTHER" id="PTHR43591">
    <property type="entry name" value="METHYLTRANSFERASE"/>
    <property type="match status" value="1"/>
</dbReference>
<protein>
    <submittedName>
        <fullName evidence="2">GerC2 protein</fullName>
    </submittedName>
</protein>
<dbReference type="PATRIC" id="fig|1069083.5.peg.178"/>
<evidence type="ECO:0000313" key="2">
    <source>
        <dbReference type="EMBL" id="ENN96686.1"/>
    </source>
</evidence>
<dbReference type="Gene3D" id="3.40.50.150">
    <property type="entry name" value="Vaccinia Virus protein VP39"/>
    <property type="match status" value="1"/>
</dbReference>
<dbReference type="EMBL" id="APMM01000005">
    <property type="protein sequence ID" value="ENN96686.1"/>
    <property type="molecule type" value="Genomic_DNA"/>
</dbReference>
<dbReference type="STRING" id="1069083.GCA_000371805_00593"/>
<dbReference type="SUPFAM" id="SSF53335">
    <property type="entry name" value="S-adenosyl-L-methionine-dependent methyltransferases"/>
    <property type="match status" value="1"/>
</dbReference>
<dbReference type="GO" id="GO:0008757">
    <property type="term" value="F:S-adenosylmethionine-dependent methyltransferase activity"/>
    <property type="evidence" value="ECO:0007669"/>
    <property type="project" value="InterPro"/>
</dbReference>
<dbReference type="OrthoDB" id="147504at2157"/>
<dbReference type="Pfam" id="PF08241">
    <property type="entry name" value="Methyltransf_11"/>
    <property type="match status" value="1"/>
</dbReference>
<proteinExistence type="predicted"/>
<keyword evidence="3" id="KW-1185">Reference proteome</keyword>
<comment type="caution">
    <text evidence="2">The sequence shown here is derived from an EMBL/GenBank/DDBJ whole genome shotgun (WGS) entry which is preliminary data.</text>
</comment>
<dbReference type="PANTHER" id="PTHR43591:SF110">
    <property type="entry name" value="RHODANESE DOMAIN-CONTAINING PROTEIN"/>
    <property type="match status" value="1"/>
</dbReference>
<sequence>MAIEDYYNILAKHYDSIYKNKYMRVVEKKIIESEIDKEDFVLDIGCGTGEQLKIISNAVGLDISIEMAKIAYNKTKKFIVVANAEFLPFKNNTFDAVISFFGALNHSNIYRTVKEVRRVLKKGGLFIFTVANLYDIQWIFKNICNIRKIKKAMKKRRGEIVKIINGKKIKVKTRFYTLNELEKILKENNFEIKYSFGIYDLPFDVIFYKTPIKVFAKYIGFVAKKV</sequence>
<dbReference type="RefSeq" id="WP_004589851.1">
    <property type="nucleotide sequence ID" value="NZ_APMM01000005.1"/>
</dbReference>